<dbReference type="SUPFAM" id="SSF50044">
    <property type="entry name" value="SH3-domain"/>
    <property type="match status" value="1"/>
</dbReference>
<evidence type="ECO:0000256" key="4">
    <source>
        <dbReference type="SAM" id="Coils"/>
    </source>
</evidence>
<feature type="region of interest" description="Disordered" evidence="5">
    <location>
        <begin position="305"/>
        <end position="378"/>
    </location>
</feature>
<feature type="domain" description="Rho-GAP" evidence="7">
    <location>
        <begin position="1"/>
        <end position="176"/>
    </location>
</feature>
<keyword evidence="9" id="KW-1185">Reference proteome</keyword>
<dbReference type="InterPro" id="IPR051627">
    <property type="entry name" value="SLIT-ROBO_RhoGAP"/>
</dbReference>
<proteinExistence type="predicted"/>
<dbReference type="InterPro" id="IPR001452">
    <property type="entry name" value="SH3_domain"/>
</dbReference>
<dbReference type="RefSeq" id="XP_013757409.1">
    <property type="nucleotide sequence ID" value="XM_013901955.1"/>
</dbReference>
<dbReference type="InterPro" id="IPR036028">
    <property type="entry name" value="SH3-like_dom_sf"/>
</dbReference>
<dbReference type="STRING" id="461836.A0A0L0DCT6"/>
<dbReference type="SMART" id="SM00326">
    <property type="entry name" value="SH3"/>
    <property type="match status" value="1"/>
</dbReference>
<dbReference type="SMART" id="SM00324">
    <property type="entry name" value="RhoGAP"/>
    <property type="match status" value="1"/>
</dbReference>
<dbReference type="Proteomes" id="UP000054408">
    <property type="component" value="Unassembled WGS sequence"/>
</dbReference>
<feature type="domain" description="SH3" evidence="6">
    <location>
        <begin position="186"/>
        <end position="245"/>
    </location>
</feature>
<dbReference type="Pfam" id="PF00620">
    <property type="entry name" value="RhoGAP"/>
    <property type="match status" value="1"/>
</dbReference>
<keyword evidence="1 3" id="KW-0728">SH3 domain</keyword>
<dbReference type="InterPro" id="IPR008936">
    <property type="entry name" value="Rho_GTPase_activation_prot"/>
</dbReference>
<dbReference type="Gene3D" id="2.30.30.40">
    <property type="entry name" value="SH3 Domains"/>
    <property type="match status" value="1"/>
</dbReference>
<evidence type="ECO:0000259" key="7">
    <source>
        <dbReference type="PROSITE" id="PS50238"/>
    </source>
</evidence>
<gene>
    <name evidence="8" type="ORF">AMSG_06237</name>
</gene>
<dbReference type="PROSITE" id="PS50238">
    <property type="entry name" value="RHOGAP"/>
    <property type="match status" value="1"/>
</dbReference>
<evidence type="ECO:0000256" key="1">
    <source>
        <dbReference type="ARBA" id="ARBA00022443"/>
    </source>
</evidence>
<evidence type="ECO:0000256" key="5">
    <source>
        <dbReference type="SAM" id="MobiDB-lite"/>
    </source>
</evidence>
<feature type="compositionally biased region" description="Polar residues" evidence="5">
    <location>
        <begin position="368"/>
        <end position="377"/>
    </location>
</feature>
<dbReference type="Gene3D" id="1.10.555.10">
    <property type="entry name" value="Rho GTPase activation protein"/>
    <property type="match status" value="1"/>
</dbReference>
<dbReference type="GeneID" id="25565450"/>
<sequence>MSSTGDGPVAAAGTKLFGVKGVFRLSGAQSKINALRAEYDSGGDPDLFETNDPHVVAGLFKLYLRELTEPLLTFSLFHGWIAAGAADSLATRRDLYRALYAALPKPHRDLLRHLCAFLFRVQQFSAVNKMGVANLATVIGPNILRAPGASMMATVQYTPHINQITSDLIEIGNETFFEPPLAGPFEYIAVAQAQFPYAAQYEGELSFDAEAFLFVIHKDDDGWWEGNCNGMIGIFPHNYVKIFLVLKEGNGSPSMPVTGEADGTTASQPVLDEVEKIVSEALAVTAEPDVLVGPPPALPAVLADPEREAAAPPEPAAEAASEPTPAKAAKPTPAKAAKPAPAKATKPVPANSKDEPRADVAAAKESAAPSQVVSASDQARLDVRAATRTTMGGIGKKAVMAEVDRLRIMMDEDGKRFRELRRSYDGLVKHSARLDDLVVDVQAKAKKLERERVELDEKLSVKEAELKTLRGRIIESESSSLAERGELSAELASIRQQKSEVSETLAASEAEVRALKSKIRDLEIGVAEYEANEVNMRNEERRLNSLLKKAVGELKATRDANAALKARVARLEDESAKSAQSIKASLNSGVEAAQSELIETRLELQRARAKLAETDTLQLQVNHLVQERTRLQKELETATNAARSAHAVPAADPAANSAAVAKAKDETRRLAAIAQDLTRRLKLAEAKNREVDSLRAELQQANIKLAAGGGGGGTAGSRASIAGYPVAASAGAGLPPVAPVIPSHRQASAPVYSATASGPGGGAGGMSLEDELNALEAELASGLSGSAAASRRPSAREPTAPPSLAASQLASLNALADELGKSVAVLSDPGRYLPEGEFTAALQGVGTNVKAIKRALDSETNAAYDVEGHAVALVKFAMTMPTTARAAHEPQRTTLRERAQALSTAVTSAIRFWRSRHGV</sequence>
<feature type="coiled-coil region" evidence="4">
    <location>
        <begin position="674"/>
        <end position="704"/>
    </location>
</feature>
<protein>
    <recommendedName>
        <fullName evidence="10">Rho-GAP domain-containing protein</fullName>
    </recommendedName>
</protein>
<dbReference type="AlphaFoldDB" id="A0A0L0DCT6"/>
<name>A0A0L0DCT6_THETB</name>
<dbReference type="PROSITE" id="PS50002">
    <property type="entry name" value="SH3"/>
    <property type="match status" value="1"/>
</dbReference>
<dbReference type="eggNOG" id="KOG3565">
    <property type="taxonomic scope" value="Eukaryota"/>
</dbReference>
<evidence type="ECO:0000259" key="6">
    <source>
        <dbReference type="PROSITE" id="PS50002"/>
    </source>
</evidence>
<dbReference type="SUPFAM" id="SSF48350">
    <property type="entry name" value="GTPase activation domain, GAP"/>
    <property type="match status" value="1"/>
</dbReference>
<dbReference type="InterPro" id="IPR000198">
    <property type="entry name" value="RhoGAP_dom"/>
</dbReference>
<keyword evidence="2 4" id="KW-0175">Coiled coil</keyword>
<dbReference type="CDD" id="cd00159">
    <property type="entry name" value="RhoGAP"/>
    <property type="match status" value="1"/>
</dbReference>
<reference evidence="8 9" key="1">
    <citation type="submission" date="2010-05" db="EMBL/GenBank/DDBJ databases">
        <title>The Genome Sequence of Thecamonas trahens ATCC 50062.</title>
        <authorList>
            <consortium name="The Broad Institute Genome Sequencing Platform"/>
            <person name="Russ C."/>
            <person name="Cuomo C."/>
            <person name="Shea T."/>
            <person name="Young S.K."/>
            <person name="Zeng Q."/>
            <person name="Koehrsen M."/>
            <person name="Haas B."/>
            <person name="Borodovsky M."/>
            <person name="Guigo R."/>
            <person name="Alvarado L."/>
            <person name="Berlin A."/>
            <person name="Bochicchio J."/>
            <person name="Borenstein D."/>
            <person name="Chapman S."/>
            <person name="Chen Z."/>
            <person name="Freedman E."/>
            <person name="Gellesch M."/>
            <person name="Goldberg J."/>
            <person name="Griggs A."/>
            <person name="Gujja S."/>
            <person name="Heilman E."/>
            <person name="Heiman D."/>
            <person name="Hepburn T."/>
            <person name="Howarth C."/>
            <person name="Jen D."/>
            <person name="Larson L."/>
            <person name="Mehta T."/>
            <person name="Park D."/>
            <person name="Pearson M."/>
            <person name="Roberts A."/>
            <person name="Saif S."/>
            <person name="Shenoy N."/>
            <person name="Sisk P."/>
            <person name="Stolte C."/>
            <person name="Sykes S."/>
            <person name="Thomson T."/>
            <person name="Walk T."/>
            <person name="White J."/>
            <person name="Yandava C."/>
            <person name="Burger G."/>
            <person name="Gray M.W."/>
            <person name="Holland P.W.H."/>
            <person name="King N."/>
            <person name="Lang F.B.F."/>
            <person name="Roger A.J."/>
            <person name="Ruiz-Trillo I."/>
            <person name="Lander E."/>
            <person name="Nusbaum C."/>
        </authorList>
    </citation>
    <scope>NUCLEOTIDE SEQUENCE [LARGE SCALE GENOMIC DNA]</scope>
    <source>
        <strain evidence="8 9">ATCC 50062</strain>
    </source>
</reference>
<feature type="coiled-coil region" evidence="4">
    <location>
        <begin position="431"/>
        <end position="641"/>
    </location>
</feature>
<evidence type="ECO:0000313" key="9">
    <source>
        <dbReference type="Proteomes" id="UP000054408"/>
    </source>
</evidence>
<dbReference type="OrthoDB" id="79452at2759"/>
<evidence type="ECO:0000313" key="8">
    <source>
        <dbReference type="EMBL" id="KNC49931.1"/>
    </source>
</evidence>
<dbReference type="PANTHER" id="PTHR14166">
    <property type="entry name" value="SLIT-ROBO RHO GTPASE ACTIVATING PROTEIN"/>
    <property type="match status" value="1"/>
</dbReference>
<evidence type="ECO:0008006" key="10">
    <source>
        <dbReference type="Google" id="ProtNLM"/>
    </source>
</evidence>
<dbReference type="GO" id="GO:0007165">
    <property type="term" value="P:signal transduction"/>
    <property type="evidence" value="ECO:0007669"/>
    <property type="project" value="InterPro"/>
</dbReference>
<evidence type="ECO:0000256" key="2">
    <source>
        <dbReference type="ARBA" id="ARBA00023054"/>
    </source>
</evidence>
<accession>A0A0L0DCT6</accession>
<dbReference type="Pfam" id="PF14604">
    <property type="entry name" value="SH3_9"/>
    <property type="match status" value="1"/>
</dbReference>
<organism evidence="8 9">
    <name type="scientific">Thecamonas trahens ATCC 50062</name>
    <dbReference type="NCBI Taxonomy" id="461836"/>
    <lineage>
        <taxon>Eukaryota</taxon>
        <taxon>Apusozoa</taxon>
        <taxon>Apusomonadida</taxon>
        <taxon>Apusomonadidae</taxon>
        <taxon>Thecamonas</taxon>
    </lineage>
</organism>
<evidence type="ECO:0000256" key="3">
    <source>
        <dbReference type="PROSITE-ProRule" id="PRU00192"/>
    </source>
</evidence>
<dbReference type="EMBL" id="GL349458">
    <property type="protein sequence ID" value="KNC49931.1"/>
    <property type="molecule type" value="Genomic_DNA"/>
</dbReference>
<dbReference type="Gene3D" id="1.10.287.1490">
    <property type="match status" value="1"/>
</dbReference>
<feature type="compositionally biased region" description="Low complexity" evidence="5">
    <location>
        <begin position="316"/>
        <end position="350"/>
    </location>
</feature>